<dbReference type="KEGG" id="phao:HF685_08280"/>
<sequence>MNQSDKIQEISETLCKILSQLDELQQPIAAIKVAEAISALSESDSEGKWAQDA</sequence>
<name>A0A6H2DNP1_9SPHN</name>
<reference evidence="1 2" key="1">
    <citation type="submission" date="2020-04" db="EMBL/GenBank/DDBJ databases">
        <title>Genome sequence for Sphingorhabdus sp. strain M1.</title>
        <authorList>
            <person name="Park S.-J."/>
        </authorList>
    </citation>
    <scope>NUCLEOTIDE SEQUENCE [LARGE SCALE GENOMIC DNA]</scope>
    <source>
        <strain evidence="1 2">JK6</strain>
    </source>
</reference>
<dbReference type="RefSeq" id="WP_168819214.1">
    <property type="nucleotide sequence ID" value="NZ_CP051217.1"/>
</dbReference>
<keyword evidence="2" id="KW-1185">Reference proteome</keyword>
<dbReference type="AlphaFoldDB" id="A0A6H2DNP1"/>
<dbReference type="EMBL" id="CP051217">
    <property type="protein sequence ID" value="QJB69276.1"/>
    <property type="molecule type" value="Genomic_DNA"/>
</dbReference>
<gene>
    <name evidence="1" type="ORF">HF685_08280</name>
</gene>
<dbReference type="Proteomes" id="UP000501600">
    <property type="component" value="Chromosome"/>
</dbReference>
<accession>A0A6H2DNP1</accession>
<protein>
    <submittedName>
        <fullName evidence="1">Uncharacterized protein</fullName>
    </submittedName>
</protein>
<evidence type="ECO:0000313" key="1">
    <source>
        <dbReference type="EMBL" id="QJB69276.1"/>
    </source>
</evidence>
<organism evidence="1 2">
    <name type="scientific">Parasphingorhabdus halotolerans</name>
    <dbReference type="NCBI Taxonomy" id="2725558"/>
    <lineage>
        <taxon>Bacteria</taxon>
        <taxon>Pseudomonadati</taxon>
        <taxon>Pseudomonadota</taxon>
        <taxon>Alphaproteobacteria</taxon>
        <taxon>Sphingomonadales</taxon>
        <taxon>Sphingomonadaceae</taxon>
        <taxon>Parasphingorhabdus</taxon>
    </lineage>
</organism>
<evidence type="ECO:0000313" key="2">
    <source>
        <dbReference type="Proteomes" id="UP000501600"/>
    </source>
</evidence>
<proteinExistence type="predicted"/>